<dbReference type="GO" id="GO:0033644">
    <property type="term" value="C:host cell membrane"/>
    <property type="evidence" value="ECO:0007669"/>
    <property type="project" value="UniProtKB-SubCell"/>
</dbReference>
<name>A0A8S5QZQ1_9CAUD</name>
<keyword evidence="2" id="KW-0812">Transmembrane</keyword>
<feature type="compositionally biased region" description="Basic and acidic residues" evidence="1">
    <location>
        <begin position="132"/>
        <end position="148"/>
    </location>
</feature>
<reference evidence="3" key="1">
    <citation type="journal article" date="2021" name="Proc. Natl. Acad. Sci. U.S.A.">
        <title>A Catalog of Tens of Thousands of Viruses from Human Metagenomes Reveals Hidden Associations with Chronic Diseases.</title>
        <authorList>
            <person name="Tisza M.J."/>
            <person name="Buck C.B."/>
        </authorList>
    </citation>
    <scope>NUCLEOTIDE SEQUENCE</scope>
    <source>
        <strain evidence="3">CtNZz8</strain>
    </source>
</reference>
<feature type="transmembrane region" description="Helical" evidence="2">
    <location>
        <begin position="6"/>
        <end position="31"/>
    </location>
</feature>
<evidence type="ECO:0000256" key="1">
    <source>
        <dbReference type="SAM" id="MobiDB-lite"/>
    </source>
</evidence>
<feature type="transmembrane region" description="Helical" evidence="2">
    <location>
        <begin position="43"/>
        <end position="63"/>
    </location>
</feature>
<protein>
    <recommendedName>
        <fullName evidence="4">Holin</fullName>
    </recommendedName>
</protein>
<accession>A0A8S5QZQ1</accession>
<proteinExistence type="predicted"/>
<feature type="transmembrane region" description="Helical" evidence="2">
    <location>
        <begin position="75"/>
        <end position="96"/>
    </location>
</feature>
<sequence>MNIDITMIHLGLGLLLLIIANIALGSVNALIEQEWDFEKFWRGAVKALVIAAALIAVYYAGYLNPDLLVINTGDTVVNLMTAVYLVMLAAFTSYAIEVIGKVKEMIFTATPAGKPVPADTDPDEADLPTPKHIGESDALPHKEAHPPEQSENDVSGDIAAE</sequence>
<evidence type="ECO:0000313" key="3">
    <source>
        <dbReference type="EMBL" id="DAE24213.1"/>
    </source>
</evidence>
<evidence type="ECO:0000256" key="2">
    <source>
        <dbReference type="SAM" id="Phobius"/>
    </source>
</evidence>
<organism evidence="3">
    <name type="scientific">Caudovirales sp. ctNZz8</name>
    <dbReference type="NCBI Taxonomy" id="2826772"/>
    <lineage>
        <taxon>Viruses</taxon>
        <taxon>Duplodnaviria</taxon>
        <taxon>Heunggongvirae</taxon>
        <taxon>Uroviricota</taxon>
        <taxon>Caudoviricetes</taxon>
    </lineage>
</organism>
<dbReference type="EMBL" id="BK015770">
    <property type="protein sequence ID" value="DAE24213.1"/>
    <property type="molecule type" value="Genomic_DNA"/>
</dbReference>
<feature type="region of interest" description="Disordered" evidence="1">
    <location>
        <begin position="113"/>
        <end position="161"/>
    </location>
</feature>
<keyword evidence="2" id="KW-0472">Membrane</keyword>
<evidence type="ECO:0008006" key="4">
    <source>
        <dbReference type="Google" id="ProtNLM"/>
    </source>
</evidence>
<keyword evidence="2" id="KW-1133">Transmembrane helix</keyword>